<organism evidence="1 2">
    <name type="scientific">Xaviernesmea rhizosphaerae</name>
    <dbReference type="NCBI Taxonomy" id="1672749"/>
    <lineage>
        <taxon>Bacteria</taxon>
        <taxon>Pseudomonadati</taxon>
        <taxon>Pseudomonadota</taxon>
        <taxon>Alphaproteobacteria</taxon>
        <taxon>Hyphomicrobiales</taxon>
        <taxon>Rhizobiaceae</taxon>
        <taxon>Rhizobium/Agrobacterium group</taxon>
        <taxon>Xaviernesmea</taxon>
    </lineage>
</organism>
<gene>
    <name evidence="1" type="ORF">BJF92_17525</name>
</gene>
<dbReference type="Proteomes" id="UP000186143">
    <property type="component" value="Unassembled WGS sequence"/>
</dbReference>
<dbReference type="GO" id="GO:0047661">
    <property type="term" value="F:amino-acid racemase activity"/>
    <property type="evidence" value="ECO:0007669"/>
    <property type="project" value="InterPro"/>
</dbReference>
<evidence type="ECO:0008006" key="3">
    <source>
        <dbReference type="Google" id="ProtNLM"/>
    </source>
</evidence>
<dbReference type="OrthoDB" id="6497321at2"/>
<dbReference type="EMBL" id="MKIO01000030">
    <property type="protein sequence ID" value="OLP55205.1"/>
    <property type="molecule type" value="Genomic_DNA"/>
</dbReference>
<name>A0A1Q9AIX1_9HYPH</name>
<reference evidence="1 2" key="1">
    <citation type="submission" date="2016-09" db="EMBL/GenBank/DDBJ databases">
        <title>Rhizobium sp. nov., a novel species isolated from the rice rhizosphere.</title>
        <authorList>
            <person name="Zhao J."/>
            <person name="Zhang X."/>
        </authorList>
    </citation>
    <scope>NUCLEOTIDE SEQUENCE [LARGE SCALE GENOMIC DNA]</scope>
    <source>
        <strain evidence="1 2">MH17</strain>
    </source>
</reference>
<dbReference type="InterPro" id="IPR015942">
    <property type="entry name" value="Asp/Glu/hydantoin_racemase"/>
</dbReference>
<dbReference type="RefSeq" id="WP_075635242.1">
    <property type="nucleotide sequence ID" value="NZ_MKIO01000030.1"/>
</dbReference>
<accession>A0A1Q9AIX1</accession>
<comment type="caution">
    <text evidence="1">The sequence shown here is derived from an EMBL/GenBank/DDBJ whole genome shotgun (WGS) entry which is preliminary data.</text>
</comment>
<dbReference type="Pfam" id="PF01177">
    <property type="entry name" value="Asp_Glu_race"/>
    <property type="match status" value="1"/>
</dbReference>
<evidence type="ECO:0000313" key="1">
    <source>
        <dbReference type="EMBL" id="OLP55205.1"/>
    </source>
</evidence>
<proteinExistence type="predicted"/>
<protein>
    <recommendedName>
        <fullName evidence="3">Asp/Glu racemase</fullName>
    </recommendedName>
</protein>
<dbReference type="AlphaFoldDB" id="A0A1Q9AIX1"/>
<dbReference type="STRING" id="1672749.BJF92_17525"/>
<evidence type="ECO:0000313" key="2">
    <source>
        <dbReference type="Proteomes" id="UP000186143"/>
    </source>
</evidence>
<sequence length="215" mass="22644">MKIACLHTTHSNVAVFNAAAEDLGLAADALLHCVRPDLLAAVEQARTLTEAIRRETVALILDLSEEVDAVLVTCSTLGPAADAVGDITGVPVLRVDHALAEQALVEGRHVLVLCTVATTLAPTRALFSTIAERRGASFETRLVPGAWTLFKTGDMMGYFRCIADATRDAIAEGFTSVVLAQASMAGAASLLESHHRPLTSPAAALAEAVRLLRTH</sequence>